<evidence type="ECO:0000313" key="3">
    <source>
        <dbReference type="EMBL" id="CAK0833228.1"/>
    </source>
</evidence>
<comment type="caution">
    <text evidence="3">The sequence shown here is derived from an EMBL/GenBank/DDBJ whole genome shotgun (WGS) entry which is preliminary data.</text>
</comment>
<evidence type="ECO:0000259" key="2">
    <source>
        <dbReference type="PROSITE" id="PS50011"/>
    </source>
</evidence>
<protein>
    <recommendedName>
        <fullName evidence="2">Protein kinase domain-containing protein</fullName>
    </recommendedName>
</protein>
<organism evidence="3 4">
    <name type="scientific">Prorocentrum cordatum</name>
    <dbReference type="NCBI Taxonomy" id="2364126"/>
    <lineage>
        <taxon>Eukaryota</taxon>
        <taxon>Sar</taxon>
        <taxon>Alveolata</taxon>
        <taxon>Dinophyceae</taxon>
        <taxon>Prorocentrales</taxon>
        <taxon>Prorocentraceae</taxon>
        <taxon>Prorocentrum</taxon>
    </lineage>
</organism>
<keyword evidence="4" id="KW-1185">Reference proteome</keyword>
<dbReference type="SUPFAM" id="SSF56112">
    <property type="entry name" value="Protein kinase-like (PK-like)"/>
    <property type="match status" value="1"/>
</dbReference>
<feature type="domain" description="Protein kinase" evidence="2">
    <location>
        <begin position="34"/>
        <end position="229"/>
    </location>
</feature>
<dbReference type="Pfam" id="PF00069">
    <property type="entry name" value="Pkinase"/>
    <property type="match status" value="1"/>
</dbReference>
<proteinExistence type="predicted"/>
<feature type="non-terminal residue" evidence="3">
    <location>
        <position position="229"/>
    </location>
</feature>
<evidence type="ECO:0000313" key="4">
    <source>
        <dbReference type="Proteomes" id="UP001189429"/>
    </source>
</evidence>
<accession>A0ABN9SN26</accession>
<name>A0ABN9SN26_9DINO</name>
<evidence type="ECO:0000256" key="1">
    <source>
        <dbReference type="SAM" id="MobiDB-lite"/>
    </source>
</evidence>
<dbReference type="InterPro" id="IPR000719">
    <property type="entry name" value="Prot_kinase_dom"/>
</dbReference>
<dbReference type="Proteomes" id="UP001189429">
    <property type="component" value="Unassembled WGS sequence"/>
</dbReference>
<feature type="region of interest" description="Disordered" evidence="1">
    <location>
        <begin position="1"/>
        <end position="27"/>
    </location>
</feature>
<dbReference type="Gene3D" id="1.10.510.10">
    <property type="entry name" value="Transferase(Phosphotransferase) domain 1"/>
    <property type="match status" value="1"/>
</dbReference>
<feature type="non-terminal residue" evidence="3">
    <location>
        <position position="1"/>
    </location>
</feature>
<dbReference type="InterPro" id="IPR011009">
    <property type="entry name" value="Kinase-like_dom_sf"/>
</dbReference>
<sequence length="229" mass="24680">WLRLTLGARRDGARAGGRTGGPQRPTVPAMCPPAARPRHGGDGAVGVVTGADLERAAGELAAGVRPWEAGGFAHLRSLQAAPRNHGRVDAMCRGQDGAPAAVKRMPNWWVLGSLGEFQQGHPREEEQPWLDIAMLSELSRRGFPYVCDFLGVFRDGEWTYVATRLACRGDLFTWAARELAPPGPAREAAVRPVAAQLCAAVRWLHDLDVAHRDLCLENVVVAGEGSEEP</sequence>
<dbReference type="EMBL" id="CAUYUJ010012089">
    <property type="protein sequence ID" value="CAK0833228.1"/>
    <property type="molecule type" value="Genomic_DNA"/>
</dbReference>
<gene>
    <name evidence="3" type="ORF">PCOR1329_LOCUS30996</name>
</gene>
<reference evidence="3" key="1">
    <citation type="submission" date="2023-10" db="EMBL/GenBank/DDBJ databases">
        <authorList>
            <person name="Chen Y."/>
            <person name="Shah S."/>
            <person name="Dougan E. K."/>
            <person name="Thang M."/>
            <person name="Chan C."/>
        </authorList>
    </citation>
    <scope>NUCLEOTIDE SEQUENCE [LARGE SCALE GENOMIC DNA]</scope>
</reference>
<dbReference type="PROSITE" id="PS50011">
    <property type="entry name" value="PROTEIN_KINASE_DOM"/>
    <property type="match status" value="1"/>
</dbReference>